<keyword evidence="2" id="KW-1133">Transmembrane helix</keyword>
<comment type="caution">
    <text evidence="3">The sequence shown here is derived from an EMBL/GenBank/DDBJ whole genome shotgun (WGS) entry which is preliminary data.</text>
</comment>
<dbReference type="Proteomes" id="UP001569963">
    <property type="component" value="Unassembled WGS sequence"/>
</dbReference>
<feature type="region of interest" description="Disordered" evidence="1">
    <location>
        <begin position="1"/>
        <end position="84"/>
    </location>
</feature>
<keyword evidence="2" id="KW-0472">Membrane</keyword>
<protein>
    <submittedName>
        <fullName evidence="3">Uncharacterized protein</fullName>
    </submittedName>
</protein>
<keyword evidence="2" id="KW-0812">Transmembrane</keyword>
<organism evidence="3 4">
    <name type="scientific">Actinomadura monticuli</name>
    <dbReference type="NCBI Taxonomy" id="3097367"/>
    <lineage>
        <taxon>Bacteria</taxon>
        <taxon>Bacillati</taxon>
        <taxon>Actinomycetota</taxon>
        <taxon>Actinomycetes</taxon>
        <taxon>Streptosporangiales</taxon>
        <taxon>Thermomonosporaceae</taxon>
        <taxon>Actinomadura</taxon>
    </lineage>
</organism>
<proteinExistence type="predicted"/>
<feature type="transmembrane region" description="Helical" evidence="2">
    <location>
        <begin position="160"/>
        <end position="181"/>
    </location>
</feature>
<reference evidence="3 4" key="1">
    <citation type="submission" date="2023-11" db="EMBL/GenBank/DDBJ databases">
        <title>Actinomadura monticuli sp. nov., isolated from volcanic ash.</title>
        <authorList>
            <person name="Lee S.D."/>
            <person name="Yang H."/>
            <person name="Kim I.S."/>
        </authorList>
    </citation>
    <scope>NUCLEOTIDE SEQUENCE [LARGE SCALE GENOMIC DNA]</scope>
    <source>
        <strain evidence="3 4">DLS-62</strain>
    </source>
</reference>
<name>A0ABV4QPA7_9ACTN</name>
<feature type="compositionally biased region" description="Gly residues" evidence="1">
    <location>
        <begin position="52"/>
        <end position="64"/>
    </location>
</feature>
<evidence type="ECO:0000313" key="3">
    <source>
        <dbReference type="EMBL" id="MFA1544347.1"/>
    </source>
</evidence>
<evidence type="ECO:0000256" key="1">
    <source>
        <dbReference type="SAM" id="MobiDB-lite"/>
    </source>
</evidence>
<evidence type="ECO:0000256" key="2">
    <source>
        <dbReference type="SAM" id="Phobius"/>
    </source>
</evidence>
<sequence>MADSPPRSGAPGSASGDDLDAAQVIEDGSGPGAADAPPFGGARPWWSADSGDGTGPHGALGGTGPHVLPAQRDGSGPYPVPPYGTGPLATVNGTGGHPMVGGTGGHPIVGGSGAFPVVGTGGHPIVQGGTGAQPVIRDGTGPLPPVPGAPGPRRRRVPRLLLVVGVSAAAAVALMAGALAFRTVGGGAERDARTTADPASKKVISAGPAAGGLRKDALTAPQASAAYPFIAGAVEAGGLPVAEQGLAVYTEEPVRKVNVLFMGGTGQVGDPAAFLRKVRPTTFITGQGADPGDQGGKAVCGTFAVLAETHMYCAWATRDSYGVVASNHPTVNPQFPLLADVMRRIRKDVEKPK</sequence>
<dbReference type="EMBL" id="JAXCEI010000028">
    <property type="protein sequence ID" value="MFA1544347.1"/>
    <property type="molecule type" value="Genomic_DNA"/>
</dbReference>
<dbReference type="RefSeq" id="WP_371954885.1">
    <property type="nucleotide sequence ID" value="NZ_JAXCEI010000028.1"/>
</dbReference>
<accession>A0ABV4QPA7</accession>
<keyword evidence="4" id="KW-1185">Reference proteome</keyword>
<gene>
    <name evidence="3" type="ORF">SM611_35925</name>
</gene>
<feature type="compositionally biased region" description="Low complexity" evidence="1">
    <location>
        <begin position="1"/>
        <end position="16"/>
    </location>
</feature>
<feature type="compositionally biased region" description="Low complexity" evidence="1">
    <location>
        <begin position="32"/>
        <end position="44"/>
    </location>
</feature>
<evidence type="ECO:0000313" key="4">
    <source>
        <dbReference type="Proteomes" id="UP001569963"/>
    </source>
</evidence>